<keyword evidence="1" id="KW-0732">Signal</keyword>
<feature type="signal peptide" evidence="1">
    <location>
        <begin position="1"/>
        <end position="19"/>
    </location>
</feature>
<evidence type="ECO:0000313" key="3">
    <source>
        <dbReference type="Proteomes" id="UP001596045"/>
    </source>
</evidence>
<keyword evidence="3" id="KW-1185">Reference proteome</keyword>
<evidence type="ECO:0000256" key="1">
    <source>
        <dbReference type="SAM" id="SignalP"/>
    </source>
</evidence>
<comment type="caution">
    <text evidence="2">The sequence shown here is derived from an EMBL/GenBank/DDBJ whole genome shotgun (WGS) entry which is preliminary data.</text>
</comment>
<reference evidence="3" key="1">
    <citation type="journal article" date="2019" name="Int. J. Syst. Evol. Microbiol.">
        <title>The Global Catalogue of Microorganisms (GCM) 10K type strain sequencing project: providing services to taxonomists for standard genome sequencing and annotation.</title>
        <authorList>
            <consortium name="The Broad Institute Genomics Platform"/>
            <consortium name="The Broad Institute Genome Sequencing Center for Infectious Disease"/>
            <person name="Wu L."/>
            <person name="Ma J."/>
        </authorList>
    </citation>
    <scope>NUCLEOTIDE SEQUENCE [LARGE SCALE GENOMIC DNA]</scope>
    <source>
        <strain evidence="3">JCM 17066</strain>
    </source>
</reference>
<evidence type="ECO:0000313" key="2">
    <source>
        <dbReference type="EMBL" id="MFC5474670.1"/>
    </source>
</evidence>
<dbReference type="Proteomes" id="UP001596045">
    <property type="component" value="Unassembled WGS sequence"/>
</dbReference>
<evidence type="ECO:0008006" key="4">
    <source>
        <dbReference type="Google" id="ProtNLM"/>
    </source>
</evidence>
<dbReference type="RefSeq" id="WP_378997778.1">
    <property type="nucleotide sequence ID" value="NZ_JBHSMT010000021.1"/>
</dbReference>
<feature type="chain" id="PRO_5045338396" description="DUF3828 domain-containing protein" evidence="1">
    <location>
        <begin position="20"/>
        <end position="159"/>
    </location>
</feature>
<gene>
    <name evidence="2" type="ORF">ACFPM8_11970</name>
</gene>
<dbReference type="EMBL" id="JBHSMT010000021">
    <property type="protein sequence ID" value="MFC5474670.1"/>
    <property type="molecule type" value="Genomic_DNA"/>
</dbReference>
<organism evidence="2 3">
    <name type="scientific">Paraherbaspirillum soli</name>
    <dbReference type="NCBI Taxonomy" id="631222"/>
    <lineage>
        <taxon>Bacteria</taxon>
        <taxon>Pseudomonadati</taxon>
        <taxon>Pseudomonadota</taxon>
        <taxon>Betaproteobacteria</taxon>
        <taxon>Burkholderiales</taxon>
        <taxon>Oxalobacteraceae</taxon>
        <taxon>Paraherbaspirillum</taxon>
    </lineage>
</organism>
<name>A0ABW0MAQ1_9BURK</name>
<protein>
    <recommendedName>
        <fullName evidence="4">DUF3828 domain-containing protein</fullName>
    </recommendedName>
</protein>
<accession>A0ABW0MAQ1</accession>
<sequence>MKTIAALLFAAIYTTGAYATCFSDSPIELAKNLHDKHREFYQKPSADARQLIHSSFLKAVDHEDRCREKDDTCTLDADPWDDAQDGAAKPPFEYQVLHLTPTASTVRFNFRFTVDDKHYSPRHATLKFKREGAGNCWKVDDLITNSGLSLHDTFKNRKP</sequence>
<proteinExistence type="predicted"/>